<evidence type="ECO:0000256" key="4">
    <source>
        <dbReference type="ARBA" id="ARBA00022840"/>
    </source>
</evidence>
<evidence type="ECO:0000256" key="5">
    <source>
        <dbReference type="SAM" id="MobiDB-lite"/>
    </source>
</evidence>
<dbReference type="PANTHER" id="PTHR11070:SF30">
    <property type="entry name" value="F-BOX DNA HELICASE 1"/>
    <property type="match status" value="1"/>
</dbReference>
<evidence type="ECO:0000313" key="8">
    <source>
        <dbReference type="Proteomes" id="UP000027632"/>
    </source>
</evidence>
<feature type="region of interest" description="Disordered" evidence="5">
    <location>
        <begin position="433"/>
        <end position="453"/>
    </location>
</feature>
<dbReference type="RefSeq" id="WP_078493200.1">
    <property type="nucleotide sequence ID" value="NZ_KL503831.1"/>
</dbReference>
<keyword evidence="8" id="KW-1185">Reference proteome</keyword>
<name>A0ABR4SRU7_9ACTN</name>
<dbReference type="InterPro" id="IPR014017">
    <property type="entry name" value="DNA_helicase_UvrD-like_C"/>
</dbReference>
<evidence type="ECO:0000256" key="1">
    <source>
        <dbReference type="ARBA" id="ARBA00022741"/>
    </source>
</evidence>
<sequence>MNPTDEQTAAADAFAAGAHLSVQAGAGTGKTTTLALLARTTKRRGRYLAYNRAIAQDATARFPNHVLCKTAHALAYAAVGHRYTRRLNAPRRPAWQTGQALGLTGSIRIGDRDVPQRALSNAALRTVTHFCHTADDKITRHHVPRLRGLEDNTLHGELAAYIVPFARKAWADLQHPDDGAVRFDHDHYLKMWSLTQPVLKADFLFLDEAQDTNPVVEHIFLAQRAHAQLVMVGDSAQAIYHWRGAKDIMTGFDGHHLTLSQSFRFGPALAAEANRWLRLAAAPIRLTGTPAVPTELGTITRPDAVLCRTNTGAMAQAMALMAAGHSVALAGGGDSLRALALAARDLKEGRRTQHPELILFPSWGELQDYAAHDPAGRDLQPLVHLVDTHGAEAILTAVDHLALEPHAQVTVSTAHKAKGREWPCVLIAEDFARTNDSPSGGQTSAPTPPDPVDDAEARLAYVAVTRARQRLDLGGLSWINDHPDGCPDLSRPAVRWRTAGPFGCGLLAQGRAIDQPGRAG</sequence>
<comment type="caution">
    <text evidence="7">The sequence shown here is derived from an EMBL/GenBank/DDBJ whole genome shotgun (WGS) entry which is preliminary data.</text>
</comment>
<gene>
    <name evidence="7" type="ORF">DJ64_24600</name>
</gene>
<dbReference type="GO" id="GO:0004386">
    <property type="term" value="F:helicase activity"/>
    <property type="evidence" value="ECO:0007669"/>
    <property type="project" value="UniProtKB-KW"/>
</dbReference>
<feature type="domain" description="UvrD-like helicase C-terminal" evidence="6">
    <location>
        <begin position="404"/>
        <end position="471"/>
    </location>
</feature>
<feature type="compositionally biased region" description="Polar residues" evidence="5">
    <location>
        <begin position="434"/>
        <end position="445"/>
    </location>
</feature>
<dbReference type="Proteomes" id="UP000027632">
    <property type="component" value="Unassembled WGS sequence"/>
</dbReference>
<proteinExistence type="predicted"/>
<evidence type="ECO:0000256" key="2">
    <source>
        <dbReference type="ARBA" id="ARBA00022801"/>
    </source>
</evidence>
<accession>A0ABR4SRU7</accession>
<dbReference type="InterPro" id="IPR000212">
    <property type="entry name" value="DNA_helicase_UvrD/REP"/>
</dbReference>
<dbReference type="Pfam" id="PF13361">
    <property type="entry name" value="UvrD_C"/>
    <property type="match status" value="1"/>
</dbReference>
<keyword evidence="2" id="KW-0378">Hydrolase</keyword>
<keyword evidence="3 7" id="KW-0347">Helicase</keyword>
<keyword evidence="4" id="KW-0067">ATP-binding</keyword>
<evidence type="ECO:0000256" key="3">
    <source>
        <dbReference type="ARBA" id="ARBA00022806"/>
    </source>
</evidence>
<reference evidence="7 8" key="1">
    <citation type="submission" date="2014-04" db="EMBL/GenBank/DDBJ databases">
        <title>Draft genome sequence of the novel Streptomyces griseorubens JSD-1 playing a role in carbon and nitrogen cycle.</title>
        <authorList>
            <consortium name="Shanghai Jiao Tong University"/>
            <person name="Feng H."/>
            <person name="Sun Y."/>
            <person name="Zhi Y."/>
            <person name="Mao L."/>
            <person name="Luo Y."/>
            <person name="Wei X."/>
            <person name="Zhou P."/>
        </authorList>
    </citation>
    <scope>NUCLEOTIDE SEQUENCE [LARGE SCALE GENOMIC DNA]</scope>
    <source>
        <strain evidence="7 8">JSD-1</strain>
    </source>
</reference>
<dbReference type="InterPro" id="IPR027417">
    <property type="entry name" value="P-loop_NTPase"/>
</dbReference>
<keyword evidence="1" id="KW-0547">Nucleotide-binding</keyword>
<organism evidence="7 8">
    <name type="scientific">Streptomyces griseorubens</name>
    <dbReference type="NCBI Taxonomy" id="66897"/>
    <lineage>
        <taxon>Bacteria</taxon>
        <taxon>Bacillati</taxon>
        <taxon>Actinomycetota</taxon>
        <taxon>Actinomycetes</taxon>
        <taxon>Kitasatosporales</taxon>
        <taxon>Streptomycetaceae</taxon>
        <taxon>Streptomyces</taxon>
        <taxon>Streptomyces althioticus group</taxon>
    </lineage>
</organism>
<dbReference type="Gene3D" id="3.40.50.300">
    <property type="entry name" value="P-loop containing nucleotide triphosphate hydrolases"/>
    <property type="match status" value="2"/>
</dbReference>
<dbReference type="PANTHER" id="PTHR11070">
    <property type="entry name" value="UVRD / RECB / PCRA DNA HELICASE FAMILY MEMBER"/>
    <property type="match status" value="1"/>
</dbReference>
<protein>
    <submittedName>
        <fullName evidence="7">DNA helicase</fullName>
    </submittedName>
</protein>
<dbReference type="EMBL" id="JJMG01000246">
    <property type="protein sequence ID" value="KEG37925.1"/>
    <property type="molecule type" value="Genomic_DNA"/>
</dbReference>
<dbReference type="Pfam" id="PF13245">
    <property type="entry name" value="AAA_19"/>
    <property type="match status" value="1"/>
</dbReference>
<evidence type="ECO:0000313" key="7">
    <source>
        <dbReference type="EMBL" id="KEG37925.1"/>
    </source>
</evidence>
<dbReference type="SUPFAM" id="SSF52540">
    <property type="entry name" value="P-loop containing nucleoside triphosphate hydrolases"/>
    <property type="match status" value="1"/>
</dbReference>
<evidence type="ECO:0000259" key="6">
    <source>
        <dbReference type="Pfam" id="PF13361"/>
    </source>
</evidence>